<dbReference type="EMBL" id="GBEZ01016742">
    <property type="protein sequence ID" value="JAC69537.1"/>
    <property type="molecule type" value="Transcribed_RNA"/>
</dbReference>
<organism evidence="2">
    <name type="scientific">Tetraselmis sp. GSL018</name>
    <dbReference type="NCBI Taxonomy" id="582737"/>
    <lineage>
        <taxon>Eukaryota</taxon>
        <taxon>Viridiplantae</taxon>
        <taxon>Chlorophyta</taxon>
        <taxon>core chlorophytes</taxon>
        <taxon>Chlorodendrophyceae</taxon>
        <taxon>Chlorodendrales</taxon>
        <taxon>Chlorodendraceae</taxon>
        <taxon>Tetraselmis</taxon>
    </lineage>
</organism>
<protein>
    <submittedName>
        <fullName evidence="2">Uncharacterized protein</fullName>
    </submittedName>
</protein>
<sequence>MEPPFGPAHLVLACETAAPLASAPDRELSPAAALRSPKAVGYGSWPPHRGDSSLEQPGDGDSGLVGRGTAVFPVVPSVEAFCGTLAIGRVLSMQIVESDPLTSFLLAVAENRGRSKVGMSGLLGSEQGTNC</sequence>
<name>A0A061R9B4_9CHLO</name>
<reference evidence="2" key="1">
    <citation type="submission" date="2014-05" db="EMBL/GenBank/DDBJ databases">
        <title>The transcriptome of the halophilic microalga Tetraselmis sp. GSL018 isolated from the Great Salt Lake, Utah.</title>
        <authorList>
            <person name="Jinkerson R.E."/>
            <person name="D'Adamo S."/>
            <person name="Posewitz M.C."/>
        </authorList>
    </citation>
    <scope>NUCLEOTIDE SEQUENCE</scope>
    <source>
        <strain evidence="2">GSL018</strain>
    </source>
</reference>
<proteinExistence type="predicted"/>
<dbReference type="AlphaFoldDB" id="A0A061R9B4"/>
<gene>
    <name evidence="2" type="ORF">TSPGSL018_6145</name>
</gene>
<feature type="region of interest" description="Disordered" evidence="1">
    <location>
        <begin position="39"/>
        <end position="66"/>
    </location>
</feature>
<evidence type="ECO:0000313" key="2">
    <source>
        <dbReference type="EMBL" id="JAC69537.1"/>
    </source>
</evidence>
<evidence type="ECO:0000256" key="1">
    <source>
        <dbReference type="SAM" id="MobiDB-lite"/>
    </source>
</evidence>
<accession>A0A061R9B4</accession>